<dbReference type="InterPro" id="IPR006385">
    <property type="entry name" value="HAD_hydro_SerB1"/>
</dbReference>
<organism evidence="6 7">
    <name type="scientific">Streptomyces poriferorum</name>
    <dbReference type="NCBI Taxonomy" id="2798799"/>
    <lineage>
        <taxon>Bacteria</taxon>
        <taxon>Bacillati</taxon>
        <taxon>Actinomycetota</taxon>
        <taxon>Actinomycetes</taxon>
        <taxon>Kitasatosporales</taxon>
        <taxon>Streptomycetaceae</taxon>
        <taxon>Streptomyces</taxon>
    </lineage>
</organism>
<evidence type="ECO:0000313" key="6">
    <source>
        <dbReference type="EMBL" id="WLQ54012.1"/>
    </source>
</evidence>
<dbReference type="GO" id="GO:0016787">
    <property type="term" value="F:hydrolase activity"/>
    <property type="evidence" value="ECO:0007669"/>
    <property type="project" value="UniProtKB-KW"/>
</dbReference>
<evidence type="ECO:0000256" key="3">
    <source>
        <dbReference type="ARBA" id="ARBA00022801"/>
    </source>
</evidence>
<dbReference type="NCBIfam" id="TIGR01488">
    <property type="entry name" value="HAD-SF-IB"/>
    <property type="match status" value="1"/>
</dbReference>
<name>A0ABY9II64_9ACTN</name>
<proteinExistence type="inferred from homology"/>
<dbReference type="EMBL" id="CP120988">
    <property type="protein sequence ID" value="WLQ54012.1"/>
    <property type="molecule type" value="Genomic_DNA"/>
</dbReference>
<evidence type="ECO:0000256" key="2">
    <source>
        <dbReference type="ARBA" id="ARBA00022723"/>
    </source>
</evidence>
<evidence type="ECO:0000256" key="4">
    <source>
        <dbReference type="ARBA" id="ARBA00022842"/>
    </source>
</evidence>
<dbReference type="InterPro" id="IPR050582">
    <property type="entry name" value="HAD-like_SerB"/>
</dbReference>
<dbReference type="Gene3D" id="3.40.50.1000">
    <property type="entry name" value="HAD superfamily/HAD-like"/>
    <property type="match status" value="1"/>
</dbReference>
<comment type="similarity">
    <text evidence="1">Belongs to the HAD-like hydrolase superfamily. SerB family.</text>
</comment>
<dbReference type="SUPFAM" id="SSF56784">
    <property type="entry name" value="HAD-like"/>
    <property type="match status" value="1"/>
</dbReference>
<keyword evidence="7" id="KW-1185">Reference proteome</keyword>
<keyword evidence="3 6" id="KW-0378">Hydrolase</keyword>
<evidence type="ECO:0000256" key="1">
    <source>
        <dbReference type="ARBA" id="ARBA00009184"/>
    </source>
</evidence>
<dbReference type="Proteomes" id="UP001235744">
    <property type="component" value="Chromosome"/>
</dbReference>
<dbReference type="PANTHER" id="PTHR43344">
    <property type="entry name" value="PHOSPHOSERINE PHOSPHATASE"/>
    <property type="match status" value="1"/>
</dbReference>
<dbReference type="InterPro" id="IPR023214">
    <property type="entry name" value="HAD_sf"/>
</dbReference>
<dbReference type="RefSeq" id="WP_306072545.1">
    <property type="nucleotide sequence ID" value="NZ_CP120988.1"/>
</dbReference>
<dbReference type="InterPro" id="IPR036412">
    <property type="entry name" value="HAD-like_sf"/>
</dbReference>
<feature type="compositionally biased region" description="Low complexity" evidence="5">
    <location>
        <begin position="266"/>
        <end position="279"/>
    </location>
</feature>
<accession>A0ABY9II64</accession>
<evidence type="ECO:0000256" key="5">
    <source>
        <dbReference type="SAM" id="MobiDB-lite"/>
    </source>
</evidence>
<dbReference type="PANTHER" id="PTHR43344:SF13">
    <property type="entry name" value="PHOSPHATASE RV3661-RELATED"/>
    <property type="match status" value="1"/>
</dbReference>
<reference evidence="6 7" key="1">
    <citation type="submission" date="2023-03" db="EMBL/GenBank/DDBJ databases">
        <title>Isolation and description of six Streptomyces strains from soil environments, able to metabolize different microbial glucans.</title>
        <authorList>
            <person name="Widen T."/>
            <person name="Larsbrink J."/>
        </authorList>
    </citation>
    <scope>NUCLEOTIDE SEQUENCE [LARGE SCALE GENOMIC DNA]</scope>
    <source>
        <strain evidence="6 7">Alt2</strain>
    </source>
</reference>
<evidence type="ECO:0000313" key="7">
    <source>
        <dbReference type="Proteomes" id="UP001235744"/>
    </source>
</evidence>
<feature type="region of interest" description="Disordered" evidence="5">
    <location>
        <begin position="257"/>
        <end position="279"/>
    </location>
</feature>
<dbReference type="Gene3D" id="1.20.1440.100">
    <property type="entry name" value="SG protein - dephosphorylation function"/>
    <property type="match status" value="1"/>
</dbReference>
<gene>
    <name evidence="6" type="ORF">P8A19_00415</name>
</gene>
<keyword evidence="4" id="KW-0460">Magnesium</keyword>
<dbReference type="NCBIfam" id="TIGR01490">
    <property type="entry name" value="HAD-SF-IB-hyp1"/>
    <property type="match status" value="1"/>
</dbReference>
<keyword evidence="2" id="KW-0479">Metal-binding</keyword>
<sequence>MYQIRLRHTASARPAESRPLAFFDMDETLISTKSMLDFLRHAPDSLWASLHAPTSILAAQTRGQAGIEQLAELGRRGAGRAEMNRAYYQLYAGVALCALRSAGRDWYTHFASRPAPYITAGVAALAEHRRAGHTVVLVSGSAHPFVDPVAEALGAGLALCTELEVDAKGLLTGGVTRTMIGTDKARAVTELRERLGVEARDCFAYGDHASDLPMLQAVGTAAVVGEDPALLHHARREGWLMLPGACGDGRGVVSSAARGGCRGTRAEPGPAEPGTTPPL</sequence>
<protein>
    <submittedName>
        <fullName evidence="6">HAD-IB family hydrolase</fullName>
    </submittedName>
</protein>
<dbReference type="Pfam" id="PF12710">
    <property type="entry name" value="HAD"/>
    <property type="match status" value="1"/>
</dbReference>